<comment type="caution">
    <text evidence="2">The sequence shown here is derived from an EMBL/GenBank/DDBJ whole genome shotgun (WGS) entry which is preliminary data.</text>
</comment>
<dbReference type="OrthoDB" id="3253465at2759"/>
<organism evidence="2 3">
    <name type="scientific">Hypsizygus marmoreus</name>
    <name type="common">White beech mushroom</name>
    <name type="synonym">Agaricus marmoreus</name>
    <dbReference type="NCBI Taxonomy" id="39966"/>
    <lineage>
        <taxon>Eukaryota</taxon>
        <taxon>Fungi</taxon>
        <taxon>Dikarya</taxon>
        <taxon>Basidiomycota</taxon>
        <taxon>Agaricomycotina</taxon>
        <taxon>Agaricomycetes</taxon>
        <taxon>Agaricomycetidae</taxon>
        <taxon>Agaricales</taxon>
        <taxon>Tricholomatineae</taxon>
        <taxon>Lyophyllaceae</taxon>
        <taxon>Hypsizygus</taxon>
    </lineage>
</organism>
<name>A0A369JFS7_HYPMA</name>
<dbReference type="AlphaFoldDB" id="A0A369JFS7"/>
<feature type="compositionally biased region" description="Polar residues" evidence="1">
    <location>
        <begin position="7"/>
        <end position="21"/>
    </location>
</feature>
<evidence type="ECO:0000313" key="3">
    <source>
        <dbReference type="Proteomes" id="UP000076154"/>
    </source>
</evidence>
<dbReference type="EMBL" id="LUEZ02000106">
    <property type="protein sequence ID" value="RDB18274.1"/>
    <property type="molecule type" value="Genomic_DNA"/>
</dbReference>
<keyword evidence="3" id="KW-1185">Reference proteome</keyword>
<sequence>MRGVVEHSTSSSRLTTSDGKSIGQLSSMARVESSAGLRSTAGYRDLQALNNLNQREHLQQEIFNQAPRPLAPQPGPMEGPYVALAFDQVVFERRANAIPEGAYDQKNLNKLKLVQNMNKMASNYPGGREAMMAHFEQNATEWAAAVKGRSAPKTEQLRKRIMQCWGVMLKDVCPSLPPNAFWDVAVVKRYSVIFLQFLVDHTPPRPGHATIKARTLTEWFALFSHNIVRYCTDPVRNVACGLELLTQGDLFTDLRNQVSSLIHHYKLDRTYDRRVYFGRAEVQILIETALQGKSRQVNIQNIIKLLFPFYMSCRPSSMGPACTEYATLGYYLTLDKIKIFCHGHMRWHIEIDLQNFKGHNDVAAAQQIFILDPVQLTHNALFDIVPYILAYFFLRGVFEIPYETIEELCADNRAQIPLDPAKGKEPLFLALVPGGHAFDEPLRPAMSHSFGNLMGADVAKMVLAHKSGGVFAKHYSRNTANLAVIPLRLGEIQLQGAEGKTNADRHAFASLAVEVLVRRNQALNDKGLSPAELKEMNAKIRNRVVDEMPEMRILLQAYQQAWSSYAACFTESIVLYSRKLVQNIRRVYDIAAGIKRLKKPDHPPLTFLPGLEAEALRCRDDLIDKNTEIRRNRKHLRRMAARQAQKDYNASMRGALSGSHEERNKMVTMSTGVSNVITDLTSKISLQSSTTAIEDWHKTLEIEDATFAMPDFEGEEDRGTEGCDSQGFKFLMNMTGAKPFDEYDDDDSANDHGSLVVLPHASSADNTVGCGNAEEGEKDVPVEDFRRVFLDELVNPVLVERKLKACKTSDGYRCHRCPLYIHWSPVPNPLFNTITGLKRHLASEHSQWRDLELVMASTRTAHFICPGQDFSSNNMQDVADHMVSEDCSSMEHHVGMRTAHAESVYRFRKYNKGPRGGTKASKAILIKGSLHRFDDQESSEADSSADEADEDKAEVQEPVAHETESYARHTALFKHKTLHNSTASEDLAASIAFLDQLSIACPEINKDADFLDIIERLRSARDSGLVIEGYGSSAYLALGYDVVEVGEDEG</sequence>
<proteinExistence type="predicted"/>
<reference evidence="2" key="1">
    <citation type="submission" date="2018-04" db="EMBL/GenBank/DDBJ databases">
        <title>Whole genome sequencing of Hypsizygus marmoreus.</title>
        <authorList>
            <person name="Choi I.-G."/>
            <person name="Min B."/>
            <person name="Kim J.-G."/>
            <person name="Kim S."/>
            <person name="Oh Y.-L."/>
            <person name="Kong W.-S."/>
            <person name="Park H."/>
            <person name="Jeong J."/>
            <person name="Song E.-S."/>
        </authorList>
    </citation>
    <scope>NUCLEOTIDE SEQUENCE [LARGE SCALE GENOMIC DNA]</scope>
    <source>
        <strain evidence="2">51987-8</strain>
    </source>
</reference>
<evidence type="ECO:0000256" key="1">
    <source>
        <dbReference type="SAM" id="MobiDB-lite"/>
    </source>
</evidence>
<feature type="region of interest" description="Disordered" evidence="1">
    <location>
        <begin position="1"/>
        <end position="21"/>
    </location>
</feature>
<accession>A0A369JFS7</accession>
<protein>
    <submittedName>
        <fullName evidence="2">Uncharacterized protein</fullName>
    </submittedName>
</protein>
<gene>
    <name evidence="2" type="ORF">Hypma_000479</name>
</gene>
<dbReference type="InParanoid" id="A0A369JFS7"/>
<dbReference type="Proteomes" id="UP000076154">
    <property type="component" value="Unassembled WGS sequence"/>
</dbReference>
<feature type="compositionally biased region" description="Acidic residues" evidence="1">
    <location>
        <begin position="936"/>
        <end position="952"/>
    </location>
</feature>
<evidence type="ECO:0000313" key="2">
    <source>
        <dbReference type="EMBL" id="RDB18274.1"/>
    </source>
</evidence>
<feature type="region of interest" description="Disordered" evidence="1">
    <location>
        <begin position="933"/>
        <end position="961"/>
    </location>
</feature>